<name>A0A9P4U556_9PLEO</name>
<evidence type="ECO:0000256" key="1">
    <source>
        <dbReference type="SAM" id="MobiDB-lite"/>
    </source>
</evidence>
<organism evidence="2 3">
    <name type="scientific">Karstenula rhodostoma CBS 690.94</name>
    <dbReference type="NCBI Taxonomy" id="1392251"/>
    <lineage>
        <taxon>Eukaryota</taxon>
        <taxon>Fungi</taxon>
        <taxon>Dikarya</taxon>
        <taxon>Ascomycota</taxon>
        <taxon>Pezizomycotina</taxon>
        <taxon>Dothideomycetes</taxon>
        <taxon>Pleosporomycetidae</taxon>
        <taxon>Pleosporales</taxon>
        <taxon>Massarineae</taxon>
        <taxon>Didymosphaeriaceae</taxon>
        <taxon>Karstenula</taxon>
    </lineage>
</organism>
<comment type="caution">
    <text evidence="2">The sequence shown here is derived from an EMBL/GenBank/DDBJ whole genome shotgun (WGS) entry which is preliminary data.</text>
</comment>
<protein>
    <submittedName>
        <fullName evidence="2">Uncharacterized protein</fullName>
    </submittedName>
</protein>
<evidence type="ECO:0000313" key="3">
    <source>
        <dbReference type="Proteomes" id="UP000799764"/>
    </source>
</evidence>
<proteinExistence type="predicted"/>
<keyword evidence="3" id="KW-1185">Reference proteome</keyword>
<reference evidence="2" key="1">
    <citation type="journal article" date="2020" name="Stud. Mycol.">
        <title>101 Dothideomycetes genomes: a test case for predicting lifestyles and emergence of pathogens.</title>
        <authorList>
            <person name="Haridas S."/>
            <person name="Albert R."/>
            <person name="Binder M."/>
            <person name="Bloem J."/>
            <person name="Labutti K."/>
            <person name="Salamov A."/>
            <person name="Andreopoulos B."/>
            <person name="Baker S."/>
            <person name="Barry K."/>
            <person name="Bills G."/>
            <person name="Bluhm B."/>
            <person name="Cannon C."/>
            <person name="Castanera R."/>
            <person name="Culley D."/>
            <person name="Daum C."/>
            <person name="Ezra D."/>
            <person name="Gonzalez J."/>
            <person name="Henrissat B."/>
            <person name="Kuo A."/>
            <person name="Liang C."/>
            <person name="Lipzen A."/>
            <person name="Lutzoni F."/>
            <person name="Magnuson J."/>
            <person name="Mondo S."/>
            <person name="Nolan M."/>
            <person name="Ohm R."/>
            <person name="Pangilinan J."/>
            <person name="Park H.-J."/>
            <person name="Ramirez L."/>
            <person name="Alfaro M."/>
            <person name="Sun H."/>
            <person name="Tritt A."/>
            <person name="Yoshinaga Y."/>
            <person name="Zwiers L.-H."/>
            <person name="Turgeon B."/>
            <person name="Goodwin S."/>
            <person name="Spatafora J."/>
            <person name="Crous P."/>
            <person name="Grigoriev I."/>
        </authorList>
    </citation>
    <scope>NUCLEOTIDE SEQUENCE</scope>
    <source>
        <strain evidence="2">CBS 690.94</strain>
    </source>
</reference>
<dbReference type="OrthoDB" id="3737134at2759"/>
<dbReference type="AlphaFoldDB" id="A0A9P4U556"/>
<feature type="region of interest" description="Disordered" evidence="1">
    <location>
        <begin position="183"/>
        <end position="223"/>
    </location>
</feature>
<gene>
    <name evidence="2" type="ORF">P171DRAFT_179969</name>
</gene>
<dbReference type="Proteomes" id="UP000799764">
    <property type="component" value="Unassembled WGS sequence"/>
</dbReference>
<feature type="region of interest" description="Disordered" evidence="1">
    <location>
        <begin position="431"/>
        <end position="453"/>
    </location>
</feature>
<dbReference type="EMBL" id="MU001515">
    <property type="protein sequence ID" value="KAF2437690.1"/>
    <property type="molecule type" value="Genomic_DNA"/>
</dbReference>
<sequence length="453" mass="49593">MANLFRKGGIPALASSLFDHTSPCPGTLIILVNERARQATIELQFELPVRGFDSDQRISLVYDGDTFEPGTTTVSDAPASAAQLAQVARPRGGKLKSLGLVLTQPCVVLSPSPGNLCAKDAFDPRFEQLAALAKATRLDILFDYYWLHPDKTAQFECLAGSSGLTGFPRLSAETAREADWTIFSPGEAPPCSAPPLYEEESSKRPRRSPLGSPQAPRPKRLLLDTGVYVDPGSPTEKATTIAPSSPPVDPLDPLQAATEAAMAKLLPSALRDVLPEVLSDVLPGILKHMFTVPTSTPPPQATPPPNPMSPLHRAIRAQLNDCAEKVAEQIAVDNYAHALEVRETADLVLEEHLEEHRLELAVVKEDGLMEIHRVYDTKLEQLEERTRELVETVELETSEAYTTAKEKLDEYMGEQRMELVKERLSIAQRRRSGSLATEEGARRANSVPLDMGW</sequence>
<accession>A0A9P4U556</accession>
<evidence type="ECO:0000313" key="2">
    <source>
        <dbReference type="EMBL" id="KAF2437690.1"/>
    </source>
</evidence>